<reference evidence="2" key="1">
    <citation type="journal article" date="2015" name="PLoS Genet.">
        <title>Genome Sequence and Transcriptome Analyses of Chrysochromulina tobin: Metabolic Tools for Enhanced Algal Fitness in the Prominent Order Prymnesiales (Haptophyceae).</title>
        <authorList>
            <person name="Hovde B.T."/>
            <person name="Deodato C.R."/>
            <person name="Hunsperger H.M."/>
            <person name="Ryken S.A."/>
            <person name="Yost W."/>
            <person name="Jha R.K."/>
            <person name="Patterson J."/>
            <person name="Monnat R.J. Jr."/>
            <person name="Barlow S.B."/>
            <person name="Starkenburg S.R."/>
            <person name="Cattolico R.A."/>
        </authorList>
    </citation>
    <scope>NUCLEOTIDE SEQUENCE</scope>
    <source>
        <strain evidence="2">CCMP291</strain>
    </source>
</reference>
<dbReference type="AlphaFoldDB" id="A0A0M0K9U4"/>
<dbReference type="EMBL" id="JWZX01000956">
    <property type="protein sequence ID" value="KOO35183.1"/>
    <property type="molecule type" value="Genomic_DNA"/>
</dbReference>
<evidence type="ECO:0000313" key="2">
    <source>
        <dbReference type="Proteomes" id="UP000037460"/>
    </source>
</evidence>
<organism evidence="1 2">
    <name type="scientific">Chrysochromulina tobinii</name>
    <dbReference type="NCBI Taxonomy" id="1460289"/>
    <lineage>
        <taxon>Eukaryota</taxon>
        <taxon>Haptista</taxon>
        <taxon>Haptophyta</taxon>
        <taxon>Prymnesiophyceae</taxon>
        <taxon>Prymnesiales</taxon>
        <taxon>Chrysochromulinaceae</taxon>
        <taxon>Chrysochromulina</taxon>
    </lineage>
</organism>
<gene>
    <name evidence="1" type="ORF">Ctob_016747</name>
</gene>
<name>A0A0M0K9U4_9EUKA</name>
<accession>A0A0M0K9U4</accession>
<protein>
    <submittedName>
        <fullName evidence="1">Uncharacterized protein</fullName>
    </submittedName>
</protein>
<comment type="caution">
    <text evidence="1">The sequence shown here is derived from an EMBL/GenBank/DDBJ whole genome shotgun (WGS) entry which is preliminary data.</text>
</comment>
<feature type="non-terminal residue" evidence="1">
    <location>
        <position position="1"/>
    </location>
</feature>
<dbReference type="Proteomes" id="UP000037460">
    <property type="component" value="Unassembled WGS sequence"/>
</dbReference>
<keyword evidence="2" id="KW-1185">Reference proteome</keyword>
<evidence type="ECO:0000313" key="1">
    <source>
        <dbReference type="EMBL" id="KOO35183.1"/>
    </source>
</evidence>
<proteinExistence type="predicted"/>
<feature type="non-terminal residue" evidence="1">
    <location>
        <position position="240"/>
    </location>
</feature>
<sequence length="240" mass="27835">SEPLDVTLPIETHLNLPFLRKRLTNYPDQNLLANLLEGIRFEADVELQAVLVPHLISLPKGFTSVRNELYRLQTLGWYRFFDHLPFWPIYLNGQGATARKLETRYRRTTECGGPRRPTLDGSGLRALSINEAASVRHMPAWYKHRHDPPWLQYMQERELADPLEWGMPSRRPPEIKPTLSMVMRDLSILLAAARRLEEPLYIFGDDAKDYFNQLAIASEDWWKFGVVFIHADEITAPRSA</sequence>